<proteinExistence type="predicted"/>
<dbReference type="Proteomes" id="UP001148662">
    <property type="component" value="Unassembled WGS sequence"/>
</dbReference>
<protein>
    <submittedName>
        <fullName evidence="1">Uncharacterized protein</fullName>
    </submittedName>
</protein>
<evidence type="ECO:0000313" key="1">
    <source>
        <dbReference type="EMBL" id="KAJ3553627.1"/>
    </source>
</evidence>
<comment type="caution">
    <text evidence="1">The sequence shown here is derived from an EMBL/GenBank/DDBJ whole genome shotgun (WGS) entry which is preliminary data.</text>
</comment>
<name>A0ACC1T5Y7_9APHY</name>
<organism evidence="1 2">
    <name type="scientific">Phlebia brevispora</name>
    <dbReference type="NCBI Taxonomy" id="194682"/>
    <lineage>
        <taxon>Eukaryota</taxon>
        <taxon>Fungi</taxon>
        <taxon>Dikarya</taxon>
        <taxon>Basidiomycota</taxon>
        <taxon>Agaricomycotina</taxon>
        <taxon>Agaricomycetes</taxon>
        <taxon>Polyporales</taxon>
        <taxon>Meruliaceae</taxon>
        <taxon>Phlebia</taxon>
    </lineage>
</organism>
<gene>
    <name evidence="1" type="ORF">NM688_g3507</name>
</gene>
<dbReference type="EMBL" id="JANHOG010000517">
    <property type="protein sequence ID" value="KAJ3553627.1"/>
    <property type="molecule type" value="Genomic_DNA"/>
</dbReference>
<sequence>MAVNQAVQFHSFLDYMGRGHVVPAGGIIVPQRVYTSPQIFTAHSSIVFYDGGYFGISLSKAYVEDFGGMQDRATTPALTLTNAVRIAIRIEWPGYPSWSQNINVVDRTRAANPITKGKLANTIARAVRSFFEDNVNAGTDGSAPGWVLRNIRYDNLYLLEFRHVSVGSWQAVFYYRPPHLRVPIFVAHIHSPSLSLPLPTELTPQFFASFYASIYMYYILLDLYVSITRTNMASGARALSFTTLIYTGTAIFIPLLSVLLLLHFKRRSPEKVALSHHAYPSSAFIIQNQVAHARLLPKEASHGFTYPVLFFMVSLNALESHSLDCGRGWLFGYGGVSFRVTGLRPTAYLHAQGCAALSIKEKLRKLLEDRGHIQAEHDLHDAWMLTMPSYLGYEGINPLTVFFCYRTRAQYPWAIVLEVHNTFEERHVYVLQIGVMEDEVPAKGFQHQWTFPRAFHVSPFNDRAGSYVVSVTVPPYNPSQVPEGCDVTTADTLHPRVRVHLLTSASTVAEQSREVKLSALMRPTTVTPLTSAHLIGALIQHPIILFLSLPRILLQAWILHYRKRLPVYPRPEPYPSTLSKDAAEGPQFISSGGIGWQSETALQRFARRRLHTFLQKRVDEVRVNVVLVSGNPLVHRSQFTYSDSQSDKSIQTLTISYLSSAFFTLMLEAPSARHAFLFGTASRLFTPSAEGLFFLVFAHHQSSPFSGARSGGVSIAQRLRLSLLPARLRRHPRLSVSPDHIIDSRTLSLQYLATLACLLASLIASTLERTLYSIFRVRFVPGQEPWRQWEVVEESIRAPL</sequence>
<accession>A0ACC1T5Y7</accession>
<reference evidence="1" key="1">
    <citation type="submission" date="2022-07" db="EMBL/GenBank/DDBJ databases">
        <title>Genome Sequence of Phlebia brevispora.</title>
        <authorList>
            <person name="Buettner E."/>
        </authorList>
    </citation>
    <scope>NUCLEOTIDE SEQUENCE</scope>
    <source>
        <strain evidence="1">MPL23</strain>
    </source>
</reference>
<evidence type="ECO:0000313" key="2">
    <source>
        <dbReference type="Proteomes" id="UP001148662"/>
    </source>
</evidence>
<keyword evidence="2" id="KW-1185">Reference proteome</keyword>